<dbReference type="Pfam" id="PF13971">
    <property type="entry name" value="Mei4"/>
    <property type="match status" value="2"/>
</dbReference>
<keyword evidence="4" id="KW-1185">Reference proteome</keyword>
<dbReference type="FunCoup" id="A0A6J3PRG3">
    <property type="interactions" value="10"/>
</dbReference>
<dbReference type="InParanoid" id="A0A6J3PRG3"/>
<dbReference type="GO" id="GO:0007283">
    <property type="term" value="P:spermatogenesis"/>
    <property type="evidence" value="ECO:0007669"/>
    <property type="project" value="TreeGrafter"/>
</dbReference>
<protein>
    <submittedName>
        <fullName evidence="5">Meiosis-specific protein MEI4</fullName>
    </submittedName>
</protein>
<gene>
    <name evidence="5" type="primary">MEI4</name>
</gene>
<dbReference type="AlphaFoldDB" id="A0A6J3PRG3"/>
<dbReference type="OrthoDB" id="6351423at2759"/>
<keyword evidence="1" id="KW-0469">Meiosis</keyword>
<dbReference type="GO" id="GO:0006310">
    <property type="term" value="P:DNA recombination"/>
    <property type="evidence" value="ECO:0007669"/>
    <property type="project" value="InterPro"/>
</dbReference>
<evidence type="ECO:0000256" key="2">
    <source>
        <dbReference type="ARBA" id="ARBA00093453"/>
    </source>
</evidence>
<evidence type="ECO:0000313" key="4">
    <source>
        <dbReference type="Proteomes" id="UP000245320"/>
    </source>
</evidence>
<dbReference type="RefSeq" id="XP_033692521.1">
    <property type="nucleotide sequence ID" value="XM_033836630.1"/>
</dbReference>
<dbReference type="Proteomes" id="UP000245320">
    <property type="component" value="Chromosome 12"/>
</dbReference>
<feature type="compositionally biased region" description="Polar residues" evidence="3">
    <location>
        <begin position="261"/>
        <end position="290"/>
    </location>
</feature>
<feature type="compositionally biased region" description="Basic and acidic residues" evidence="3">
    <location>
        <begin position="291"/>
        <end position="303"/>
    </location>
</feature>
<comment type="similarity">
    <text evidence="2">Belongs to the MEI4L family.</text>
</comment>
<dbReference type="GO" id="GO:0000800">
    <property type="term" value="C:lateral element"/>
    <property type="evidence" value="ECO:0007669"/>
    <property type="project" value="TreeGrafter"/>
</dbReference>
<evidence type="ECO:0000256" key="1">
    <source>
        <dbReference type="ARBA" id="ARBA00023254"/>
    </source>
</evidence>
<feature type="region of interest" description="Disordered" evidence="3">
    <location>
        <begin position="252"/>
        <end position="306"/>
    </location>
</feature>
<evidence type="ECO:0000256" key="3">
    <source>
        <dbReference type="SAM" id="MobiDB-lite"/>
    </source>
</evidence>
<feature type="region of interest" description="Disordered" evidence="3">
    <location>
        <begin position="165"/>
        <end position="207"/>
    </location>
</feature>
<proteinExistence type="inferred from homology"/>
<sequence length="570" mass="62674">MDVELGDIRGQGGIAVARSDKMLWDREASWRRWHLNGGLSTRYLGNRGRSGDCITDETEGTKARMDGQAWYLRTSKLALALAIIHSKPADKSSREYTEHLARMVSGQESKWRAKVKALEAEVLQLRQKQLLSRICSGSFESVEAKEESSELLALALVGMVEIGNQEGRTSPGTWTRPEGATEAGPGQGSLASHIRSVPGGGHPSSHALPVPGSECHCVMQPKLGFRVTVKIKSMGECLAGMCATQPCLTSAGDPPTPAGGPSSQLQAQEPRSSENTSTLLEDSGCVLSNDQRTEPSEMTEHSGESCISTPFPPLSIVNRPCAPLEKPLSSHMQFLQRLLGLKTLTESESLKTDLSHFENASSTVSDSVFQLLDGLITFYQEPKLPCSSFWIEAVDTLARLIGDCNLSNHILKKCSKKLEEFEKTLLQVILSNSHINRFQVQHYVSQSLVTLGSCSLLRRSIISLLLSEVNSFADDLGTINQVQASYDVTRYENIFSVFCVLEQLLQKETEEGNASKMGHEDQEIKKFLQKHDETILQLSDAFPLFTFYLWRLGTLLNSVETGTVENNSLP</sequence>
<evidence type="ECO:0000313" key="5">
    <source>
        <dbReference type="RefSeq" id="XP_033692521.1"/>
    </source>
</evidence>
<dbReference type="CTD" id="101928601"/>
<dbReference type="InterPro" id="IPR025888">
    <property type="entry name" value="MEI4"/>
</dbReference>
<name>A0A6J3PRG3_TURTR</name>
<dbReference type="GO" id="GO:0042138">
    <property type="term" value="P:meiotic DNA double-strand break formation"/>
    <property type="evidence" value="ECO:0007669"/>
    <property type="project" value="InterPro"/>
</dbReference>
<accession>A0A6J3PRG3</accession>
<dbReference type="GO" id="GO:0048477">
    <property type="term" value="P:oogenesis"/>
    <property type="evidence" value="ECO:0007669"/>
    <property type="project" value="TreeGrafter"/>
</dbReference>
<organism evidence="4 5">
    <name type="scientific">Tursiops truncatus</name>
    <name type="common">Atlantic bottle-nosed dolphin</name>
    <name type="synonym">Delphinus truncatus</name>
    <dbReference type="NCBI Taxonomy" id="9739"/>
    <lineage>
        <taxon>Eukaryota</taxon>
        <taxon>Metazoa</taxon>
        <taxon>Chordata</taxon>
        <taxon>Craniata</taxon>
        <taxon>Vertebrata</taxon>
        <taxon>Euteleostomi</taxon>
        <taxon>Mammalia</taxon>
        <taxon>Eutheria</taxon>
        <taxon>Laurasiatheria</taxon>
        <taxon>Artiodactyla</taxon>
        <taxon>Whippomorpha</taxon>
        <taxon>Cetacea</taxon>
        <taxon>Odontoceti</taxon>
        <taxon>Delphinidae</taxon>
        <taxon>Tursiops</taxon>
    </lineage>
</organism>
<dbReference type="GO" id="GO:0007129">
    <property type="term" value="P:homologous chromosome pairing at meiosis"/>
    <property type="evidence" value="ECO:0007669"/>
    <property type="project" value="TreeGrafter"/>
</dbReference>
<dbReference type="PANTHER" id="PTHR28575">
    <property type="entry name" value="MEIOSIS-SPECIFIC PROTEIN MEI4"/>
    <property type="match status" value="1"/>
</dbReference>
<reference evidence="5" key="1">
    <citation type="submission" date="2025-08" db="UniProtKB">
        <authorList>
            <consortium name="RefSeq"/>
        </authorList>
    </citation>
    <scope>IDENTIFICATION</scope>
    <source>
        <tissue evidence="5">Spleen</tissue>
    </source>
</reference>
<dbReference type="PANTHER" id="PTHR28575:SF1">
    <property type="entry name" value="MEIOSIS-SPECIFIC PROTEIN MEI4"/>
    <property type="match status" value="1"/>
</dbReference>